<evidence type="ECO:0000313" key="2">
    <source>
        <dbReference type="EMBL" id="QNE18176.1"/>
    </source>
</evidence>
<dbReference type="KEGG" id="kqi:F1D05_10070"/>
<evidence type="ECO:0000313" key="3">
    <source>
        <dbReference type="Proteomes" id="UP000515563"/>
    </source>
</evidence>
<accession>A0A7G6WW11</accession>
<gene>
    <name evidence="2" type="ORF">F1D05_10070</name>
</gene>
<dbReference type="Proteomes" id="UP000515563">
    <property type="component" value="Chromosome"/>
</dbReference>
<feature type="compositionally biased region" description="Basic and acidic residues" evidence="1">
    <location>
        <begin position="131"/>
        <end position="159"/>
    </location>
</feature>
<organism evidence="2 3">
    <name type="scientific">Kribbella qitaiheensis</name>
    <dbReference type="NCBI Taxonomy" id="1544730"/>
    <lineage>
        <taxon>Bacteria</taxon>
        <taxon>Bacillati</taxon>
        <taxon>Actinomycetota</taxon>
        <taxon>Actinomycetes</taxon>
        <taxon>Propionibacteriales</taxon>
        <taxon>Kribbellaceae</taxon>
        <taxon>Kribbella</taxon>
    </lineage>
</organism>
<proteinExistence type="predicted"/>
<feature type="region of interest" description="Disordered" evidence="1">
    <location>
        <begin position="121"/>
        <end position="169"/>
    </location>
</feature>
<keyword evidence="3" id="KW-1185">Reference proteome</keyword>
<sequence length="169" mass="18261">MSTADRMLVPVGPNAARWRTISPHRTVLVIVHTVTAWNRFADILPVFDSDRRVQLVFTFPDASAVSAGIEEQLARQGVRIIPWERAVTVDFDLALSAHHSGDLHKVRAALVVLSHGMGYTKYSNRDTGTPGHRDTGTPGHRDTGTPGHRDTGTPGHRDTGTPMASAPGG</sequence>
<name>A0A7G6WW11_9ACTN</name>
<protein>
    <submittedName>
        <fullName evidence="2">Uncharacterized protein</fullName>
    </submittedName>
</protein>
<evidence type="ECO:0000256" key="1">
    <source>
        <dbReference type="SAM" id="MobiDB-lite"/>
    </source>
</evidence>
<dbReference type="EMBL" id="CP043661">
    <property type="protein sequence ID" value="QNE18176.1"/>
    <property type="molecule type" value="Genomic_DNA"/>
</dbReference>
<dbReference type="AlphaFoldDB" id="A0A7G6WW11"/>
<reference evidence="3" key="1">
    <citation type="submission" date="2019-09" db="EMBL/GenBank/DDBJ databases">
        <title>Antimicrobial potential of Antarctic Bacteria.</title>
        <authorList>
            <person name="Benaud N."/>
            <person name="Edwards R.J."/>
            <person name="Ferrari B.C."/>
        </authorList>
    </citation>
    <scope>NUCLEOTIDE SEQUENCE [LARGE SCALE GENOMIC DNA]</scope>
    <source>
        <strain evidence="3">SPB151</strain>
    </source>
</reference>
<dbReference type="RefSeq" id="WP_185447119.1">
    <property type="nucleotide sequence ID" value="NZ_CP043661.1"/>
</dbReference>
<reference evidence="2 3" key="2">
    <citation type="journal article" date="2020" name="Microbiol. Resour. Announc.">
        <title>Antarctic desert soil bacteria exhibit high novel natural product potential, evaluated through long-read genome sequencing and comparative genomics.</title>
        <authorList>
            <person name="Benaud N."/>
            <person name="Edwards R.J."/>
            <person name="Amos T.G."/>
            <person name="D'Agostino P.M."/>
            <person name="Gutierrez-Chavez C."/>
            <person name="Montgomery K."/>
            <person name="Nicetic I."/>
            <person name="Ferrari B.C."/>
        </authorList>
    </citation>
    <scope>NUCLEOTIDE SEQUENCE [LARGE SCALE GENOMIC DNA]</scope>
    <source>
        <strain evidence="2 3">SPB151</strain>
    </source>
</reference>